<feature type="region of interest" description="Disordered" evidence="7">
    <location>
        <begin position="2055"/>
        <end position="2108"/>
    </location>
</feature>
<feature type="domain" description="Carrier" evidence="8">
    <location>
        <begin position="1078"/>
        <end position="1157"/>
    </location>
</feature>
<dbReference type="SMART" id="SM01294">
    <property type="entry name" value="PKS_PP_betabranch"/>
    <property type="match status" value="1"/>
</dbReference>
<evidence type="ECO:0000256" key="4">
    <source>
        <dbReference type="ARBA" id="ARBA00023194"/>
    </source>
</evidence>
<protein>
    <submittedName>
        <fullName evidence="11">Amino acid adenylation domain-containing protein</fullName>
    </submittedName>
</protein>
<feature type="region of interest" description="Disordered" evidence="7">
    <location>
        <begin position="1161"/>
        <end position="1234"/>
    </location>
</feature>
<evidence type="ECO:0000259" key="10">
    <source>
        <dbReference type="PROSITE" id="PS52019"/>
    </source>
</evidence>
<dbReference type="Gene3D" id="1.10.1240.100">
    <property type="match status" value="1"/>
</dbReference>
<dbReference type="Pfam" id="PF00550">
    <property type="entry name" value="PP-binding"/>
    <property type="match status" value="2"/>
</dbReference>
<dbReference type="SMART" id="SM00827">
    <property type="entry name" value="PKS_AT"/>
    <property type="match status" value="1"/>
</dbReference>
<keyword evidence="1" id="KW-0596">Phosphopantetheine</keyword>
<dbReference type="Gene3D" id="3.30.300.30">
    <property type="match status" value="1"/>
</dbReference>
<evidence type="ECO:0000256" key="6">
    <source>
        <dbReference type="PROSITE-ProRule" id="PRU01363"/>
    </source>
</evidence>
<dbReference type="InterPro" id="IPR042104">
    <property type="entry name" value="PKS_dehydratase_sf"/>
</dbReference>
<dbReference type="InterPro" id="IPR016039">
    <property type="entry name" value="Thiolase-like"/>
</dbReference>
<dbReference type="InterPro" id="IPR010071">
    <property type="entry name" value="AA_adenyl_dom"/>
</dbReference>
<evidence type="ECO:0000256" key="7">
    <source>
        <dbReference type="SAM" id="MobiDB-lite"/>
    </source>
</evidence>
<feature type="region of interest" description="Disordered" evidence="7">
    <location>
        <begin position="1807"/>
        <end position="1829"/>
    </location>
</feature>
<feature type="domain" description="Ketosynthase family 3 (KS3)" evidence="9">
    <location>
        <begin position="1237"/>
        <end position="1650"/>
    </location>
</feature>
<dbReference type="PANTHER" id="PTHR43775:SF37">
    <property type="entry name" value="SI:DKEY-61P9.11"/>
    <property type="match status" value="1"/>
</dbReference>
<dbReference type="InterPro" id="IPR050091">
    <property type="entry name" value="PKS_NRPS_Biosynth_Enz"/>
</dbReference>
<feature type="region of interest" description="Disordered" evidence="7">
    <location>
        <begin position="528"/>
        <end position="571"/>
    </location>
</feature>
<name>A0ABW1BH47_9ACTN</name>
<dbReference type="Pfam" id="PF14765">
    <property type="entry name" value="PS-DH"/>
    <property type="match status" value="1"/>
</dbReference>
<dbReference type="PROSITE" id="PS52004">
    <property type="entry name" value="KS3_2"/>
    <property type="match status" value="2"/>
</dbReference>
<dbReference type="PROSITE" id="PS50075">
    <property type="entry name" value="CARRIER"/>
    <property type="match status" value="2"/>
</dbReference>
<dbReference type="InterPro" id="IPR009081">
    <property type="entry name" value="PP-bd_ACP"/>
</dbReference>
<dbReference type="SUPFAM" id="SSF55048">
    <property type="entry name" value="Probable ACP-binding domain of malonyl-CoA ACP transacylase"/>
    <property type="match status" value="1"/>
</dbReference>
<feature type="region of interest" description="C-terminal hotdog fold" evidence="6">
    <location>
        <begin position="1925"/>
        <end position="2062"/>
    </location>
</feature>
<dbReference type="InterPro" id="IPR001227">
    <property type="entry name" value="Ac_transferase_dom_sf"/>
</dbReference>
<dbReference type="PROSITE" id="PS00606">
    <property type="entry name" value="KS3_1"/>
    <property type="match status" value="1"/>
</dbReference>
<dbReference type="Gene3D" id="3.40.366.10">
    <property type="entry name" value="Malonyl-Coenzyme A Acyl Carrier Protein, domain 2"/>
    <property type="match status" value="1"/>
</dbReference>
<dbReference type="SUPFAM" id="SSF56801">
    <property type="entry name" value="Acetyl-CoA synthetase-like"/>
    <property type="match status" value="1"/>
</dbReference>
<organism evidence="11 12">
    <name type="scientific">Streptomyces heilongjiangensis</name>
    <dbReference type="NCBI Taxonomy" id="945052"/>
    <lineage>
        <taxon>Bacteria</taxon>
        <taxon>Bacillati</taxon>
        <taxon>Actinomycetota</taxon>
        <taxon>Actinomycetes</taxon>
        <taxon>Kitasatosporales</taxon>
        <taxon>Streptomycetaceae</taxon>
        <taxon>Streptomyces</taxon>
    </lineage>
</organism>
<dbReference type="Gene3D" id="3.40.47.10">
    <property type="match status" value="2"/>
</dbReference>
<feature type="region of interest" description="Disordered" evidence="7">
    <location>
        <begin position="2183"/>
        <end position="2260"/>
    </location>
</feature>
<feature type="region of interest" description="N-terminal hotdog fold" evidence="6">
    <location>
        <begin position="1811"/>
        <end position="1915"/>
    </location>
</feature>
<dbReference type="InterPro" id="IPR000873">
    <property type="entry name" value="AMP-dep_synth/lig_dom"/>
</dbReference>
<dbReference type="Gene3D" id="3.40.50.12780">
    <property type="entry name" value="N-terminal domain of ligase-like"/>
    <property type="match status" value="1"/>
</dbReference>
<dbReference type="CDD" id="cd00833">
    <property type="entry name" value="PKS"/>
    <property type="match status" value="2"/>
</dbReference>
<feature type="compositionally biased region" description="Polar residues" evidence="7">
    <location>
        <begin position="535"/>
        <end position="550"/>
    </location>
</feature>
<dbReference type="Pfam" id="PF16197">
    <property type="entry name" value="KAsynt_C_assoc"/>
    <property type="match status" value="2"/>
</dbReference>
<dbReference type="Pfam" id="PF02801">
    <property type="entry name" value="Ketoacyl-synt_C"/>
    <property type="match status" value="2"/>
</dbReference>
<dbReference type="SUPFAM" id="SSF52151">
    <property type="entry name" value="FabD/lysophospholipase-like"/>
    <property type="match status" value="1"/>
</dbReference>
<evidence type="ECO:0000256" key="2">
    <source>
        <dbReference type="ARBA" id="ARBA00022553"/>
    </source>
</evidence>
<dbReference type="Gene3D" id="3.40.50.1820">
    <property type="entry name" value="alpha/beta hydrolase"/>
    <property type="match status" value="1"/>
</dbReference>
<feature type="compositionally biased region" description="Low complexity" evidence="7">
    <location>
        <begin position="2070"/>
        <end position="2086"/>
    </location>
</feature>
<dbReference type="Pfam" id="PF13193">
    <property type="entry name" value="AMP-binding_C"/>
    <property type="match status" value="1"/>
</dbReference>
<comment type="caution">
    <text evidence="11">The sequence shown here is derived from an EMBL/GenBank/DDBJ whole genome shotgun (WGS) entry which is preliminary data.</text>
</comment>
<dbReference type="InterPro" id="IPR014043">
    <property type="entry name" value="Acyl_transferase_dom"/>
</dbReference>
<reference evidence="12" key="1">
    <citation type="journal article" date="2019" name="Int. J. Syst. Evol. Microbiol.">
        <title>The Global Catalogue of Microorganisms (GCM) 10K type strain sequencing project: providing services to taxonomists for standard genome sequencing and annotation.</title>
        <authorList>
            <consortium name="The Broad Institute Genomics Platform"/>
            <consortium name="The Broad Institute Genome Sequencing Center for Infectious Disease"/>
            <person name="Wu L."/>
            <person name="Ma J."/>
        </authorList>
    </citation>
    <scope>NUCLEOTIDE SEQUENCE [LARGE SCALE GENOMIC DNA]</scope>
    <source>
        <strain evidence="12">JCM 9918</strain>
    </source>
</reference>
<dbReference type="PANTHER" id="PTHR43775">
    <property type="entry name" value="FATTY ACID SYNTHASE"/>
    <property type="match status" value="1"/>
</dbReference>
<dbReference type="NCBIfam" id="TIGR01733">
    <property type="entry name" value="AA-adenyl-dom"/>
    <property type="match status" value="1"/>
</dbReference>
<dbReference type="InterPro" id="IPR032821">
    <property type="entry name" value="PKS_assoc"/>
</dbReference>
<dbReference type="InterPro" id="IPR020806">
    <property type="entry name" value="PKS_PP-bd"/>
</dbReference>
<dbReference type="Pfam" id="PF00109">
    <property type="entry name" value="ketoacyl-synt"/>
    <property type="match status" value="2"/>
</dbReference>
<dbReference type="InterPro" id="IPR049900">
    <property type="entry name" value="PKS_mFAS_DH"/>
</dbReference>
<sequence length="3153" mass="330502">MTTTCYVIGGTRVLTRCTAKLLDAGVHVAGVLSDDPAVVAWAGEHDVPVLDPHADLAATLSRRPFDYLLSIVNFRILTADVLNLPRVAAVNFHDGPLPRYSGSHVPAWALYEGATRHAATWHRMTEAVDAGGVLLERWFPVRDHSTALSLTYETAEVGIDLFDSLVPHIVAGTLPDTVDTADRERRFYRRSARMASGGIVHAGTPAAEAARLSKALDYGSFPNPLGIPTLLTEQGAVLTRQIRLIPRDDPRTDTVVRSVTTSALTLSAPDADLVLSDFAAVDGSALSGQAAAQRLGAVEGAPLPPVGAERLAAVAAAQKALRVHEPWWRARLLDLRPARLPVDDFSAGAAHYGRYELAFVPRSREETISLVRAFLAVVAERAEEPAFDFAWSPSAARARAEDTHGIAAARFPVRYDGDSASALRDKLDEAAARSGYTADLEVRLGLAGRPLGSGEPTFTDVMVLERAAGEEASAAPHTEIALLCLRDGPPTVFVRDTAMAREEALEFTERIEDLALAALLHGDDIPSVSRPGETVSVSRSGDSAPVSVSRSGEAASVSRSGETAPPAGDATASGGVTVLDLFAAAVADRPTATAVRSGTRTLDYAALDAWADAVAARLHDQGIESGSVVGVLVDRGLPLLPALLGILRAGASFLPLDPGYPTDRLRGYTEVARCDLILTDPATHALGASLGTALPVPEADGSAPAVPPTVTAGDLAYTLFTSGSTGTPKGVEIEHGALAAFLTGIGERLGTSADDVVLAHTTVAFDISLLELLLPLTVGAEVVLASRETARDPQRLAELAGQVTVAQATPSMWRLLLATGWTPPAGLTVLSGGEALPRSVAESLHATARALWNLYGPTEATIWASAHRVTSVGAFVPLGEPLPNLRLHVLDEHLAPCAPGTEGALWISGTGLARGYAHRPDLTDDAFTVHPGTGVRMYRTGDEVRLHADGALEWLGRADAQVKVRGNRIEPAEIEQVLERLPGVTAAVVTAARFEGRGEPRLTAYLVGDRLPAKDQLDELVGATLPEYMVPDAYVRLDALPLTDNGKVARARLPRPTRDTILRTDTSTPVRATTPATEGAVLTGEALTALVARVFGEVLGQAGFPADANFFDLGGESANVTVAAVRLSRELGAEVTAPSLFATGTPARLARLLADEGVVRVAPSSPSSPLCPSAPPDSQAQTPVEAAEPAREPAEAGRRPRTDVTQSPRAEDRPAPGDAPEGAPDEVPERAREEMPEGALAVVGMACRFPGAATPDEFWRNLAGGVCSIGDAPADRRGWARLWTGAAADALPMGWVDGVAYFDPARFGLSDREARRLDPLQRMLLSVTAEALESGGHDHESLGGDTGVFIGTIASDFPELVARSVGHDDPHVATGTAISMVANRLSHVFDWSGPSMAVDTACSSSLVALHQAAVHLRSGDIDAAVVGAANLVLTPDKTRSFARNGMLSPQGVCRAFDEGADGYVRGEGCGVVLLKRLADARRDGDPVLAVIRGTAVNHTGGSAGFLTAPSRPAQTAVLRKALAAAGAAPADIGYVEAHGTGTQLGDLVELEALHAVLAGAGHPVAVGSVKTNIGHLEPAAGIAGLIKTILALQAGTIPPSLHHTDPNKSFDFAASPLFVADRPLPWDGPRIAGVSSFGFGGANAHVVVEAAPPAPHEDADRDRLPRLVTLSAVSDGALRTLVQRLVLMLRSPYCPSLRALSEASHRRTPADHRLACVVDSLEQLEDKLRLFLAGVDDARSLHLGVAAPSSNTDGAPVADGADREELEATARRFVTGADLGTGPGRAGVRFPTAPHDETYLWLEPAAPATPHEVPRPDTPAGSATTGRTTHSWARLPEADEHVVLGRPTLPGAAYPGKVAELVGWERFGLRDLTFRRAVETPATLSAERDGTRLGFRDGDGALVATAELTAPEPPALRVPTGDDGLTPVELGALYRAFARHGLVYGSAFRTVAALATAPGRATGTLRATSAPEGVADARLLDGAFQIALAACGAQGLYVPFAVERLTVLGPVPATARVHARRERDTGPDSGLLTASLVILDGDDPVLEARGITWKRLSGTPSSGAPSPVTARSADAAPARPAVPAARSNGHRPAPPAPPGPGRGRGDGLDATLARWVADALEKGVDELEPDRPLQEQGLDSVLAVALAQDIRARLDVDIPVTLVLETGTVDRLTAELREEYGVTLTPGAADIPDTPAHPAEREPQPEDPLVPAAPAATPTGTALTPAEQPAASTAPASAASAPAPASTAPTTAPAAPAVGGADPERHAIAVIGVDGVFPSAADPGELWRVLLDGADCLREVPASRWDIDAYYGTDGEPGTVYLRRAGFVDGLTDFDPGFFRLSPAEARWIDPQQRHLIQSAWRALEDAGLAGRPDRSTGVFVGASYQHYRDLVVDDVVQTAAGLGNHNAILANRLSYFLDLHGPSMTVDTLCSSSLVALHTAVRSIRAGECAQAIVAGVHLGMSPQYFQLGSRLRSFSPTGRSRAFDAGADGFVPGEGVVTVVVKPLAAALRDGDRVRGVIRGTAVNHGGRTSGLTVPSGAGQQEVVAAALADAGVSPESIGLVEAHGTGTGLGDPIEVEGLMRAWRRFTARSQFCALGSLKSNIGHLEPAAGLAGLVKVLLALEHRVIPPTANVTRPNDHIRFENTPFYLADRPVEWPRGSGPRRAAVSAFGMGGVNAHVIVEEAPEPPVPSGPAQDSHLLRVTGADEAAVRALAAAYADRVAVTPEDRLGDVALTANAGRAAQRHRVAVQGATARELADRLGDVAAGRTPVVRHTGRAVTTAFLFTGQGSQYPGMGRGLYTTEPRFRDALHTCADLLVPHLDVPLLDLLWGDARHLLETTRYAQPAIVSVEVALTRYLEATGVRPDAVAGHSLGELTAAWCAGVLPLPDLLRLTALRGRLMHDRPATGAMAVVHTDTATLTEALRAHPGLEIAAYNAPNVHTVTGPADTLARFREDTPHRTGLLPVSHAFHSADMEPAVAPFAEAVAATALTPPAIPFASTLTGTWHTPDSAVDAGHWAEAIRRPVRFTQALGALAETDPKAVWEIGPHPHLTPLARTTLAEPHPVWLTTLHRGRGDQTQLHTALATHHNLTGADLDWPALHEGKPHRTTTLPVYPFHREPLAAPPARRRAVTNAVSHPLFDRHYEHRSEGQ</sequence>
<feature type="compositionally biased region" description="Basic and acidic residues" evidence="7">
    <location>
        <begin position="1188"/>
        <end position="1202"/>
    </location>
</feature>
<dbReference type="InterPro" id="IPR018201">
    <property type="entry name" value="Ketoacyl_synth_AS"/>
</dbReference>
<dbReference type="InterPro" id="IPR036477">
    <property type="entry name" value="Formyl_transf_N_sf"/>
</dbReference>
<dbReference type="Gene3D" id="3.40.50.12230">
    <property type="match status" value="1"/>
</dbReference>
<dbReference type="InterPro" id="IPR029058">
    <property type="entry name" value="AB_hydrolase_fold"/>
</dbReference>
<feature type="domain" description="Carrier" evidence="8">
    <location>
        <begin position="2106"/>
        <end position="2180"/>
    </location>
</feature>
<evidence type="ECO:0000313" key="11">
    <source>
        <dbReference type="EMBL" id="MFC5812013.1"/>
    </source>
</evidence>
<dbReference type="SMART" id="SM00825">
    <property type="entry name" value="PKS_KS"/>
    <property type="match status" value="2"/>
</dbReference>
<dbReference type="InterPro" id="IPR020841">
    <property type="entry name" value="PKS_Beta-ketoAc_synthase_dom"/>
</dbReference>
<proteinExistence type="predicted"/>
<feature type="domain" description="PKS/mFAS DH" evidence="10">
    <location>
        <begin position="1811"/>
        <end position="2062"/>
    </location>
</feature>
<dbReference type="Gene3D" id="1.10.1200.10">
    <property type="entry name" value="ACP-like"/>
    <property type="match status" value="1"/>
</dbReference>
<dbReference type="SUPFAM" id="SSF47336">
    <property type="entry name" value="ACP-like"/>
    <property type="match status" value="2"/>
</dbReference>
<feature type="domain" description="Ketosynthase family 3 (KS3)" evidence="9">
    <location>
        <begin position="2265"/>
        <end position="2684"/>
    </location>
</feature>
<dbReference type="Pfam" id="PF00551">
    <property type="entry name" value="Formyl_trans_N"/>
    <property type="match status" value="1"/>
</dbReference>
<dbReference type="SUPFAM" id="SSF53901">
    <property type="entry name" value="Thiolase-like"/>
    <property type="match status" value="2"/>
</dbReference>
<dbReference type="InterPro" id="IPR036736">
    <property type="entry name" value="ACP-like_sf"/>
</dbReference>
<accession>A0ABW1BH47</accession>
<keyword evidence="2" id="KW-0597">Phosphoprotein</keyword>
<dbReference type="InterPro" id="IPR042099">
    <property type="entry name" value="ANL_N_sf"/>
</dbReference>
<dbReference type="Proteomes" id="UP001596112">
    <property type="component" value="Unassembled WGS sequence"/>
</dbReference>
<evidence type="ECO:0000313" key="12">
    <source>
        <dbReference type="Proteomes" id="UP001596112"/>
    </source>
</evidence>
<dbReference type="InterPro" id="IPR002376">
    <property type="entry name" value="Formyl_transf_N"/>
</dbReference>
<keyword evidence="4" id="KW-0045">Antibiotic biosynthesis</keyword>
<keyword evidence="3" id="KW-0808">Transferase</keyword>
<feature type="active site" description="Proton acceptor; for dehydratase activity" evidence="6">
    <location>
        <position position="1841"/>
    </location>
</feature>
<dbReference type="SMART" id="SM00823">
    <property type="entry name" value="PKS_PP"/>
    <property type="match status" value="2"/>
</dbReference>
<feature type="active site" description="Proton donor; for dehydratase activity" evidence="6">
    <location>
        <position position="1981"/>
    </location>
</feature>
<evidence type="ECO:0000256" key="1">
    <source>
        <dbReference type="ARBA" id="ARBA00022450"/>
    </source>
</evidence>
<dbReference type="PROSITE" id="PS52019">
    <property type="entry name" value="PKS_MFAS_DH"/>
    <property type="match status" value="1"/>
</dbReference>
<gene>
    <name evidence="11" type="ORF">ACFQGO_31635</name>
</gene>
<dbReference type="SUPFAM" id="SSF53328">
    <property type="entry name" value="Formyltransferase"/>
    <property type="match status" value="1"/>
</dbReference>
<dbReference type="Gene3D" id="3.30.70.3290">
    <property type="match status" value="1"/>
</dbReference>
<dbReference type="InterPro" id="IPR016035">
    <property type="entry name" value="Acyl_Trfase/lysoPLipase"/>
</dbReference>
<dbReference type="InterPro" id="IPR025110">
    <property type="entry name" value="AMP-bd_C"/>
</dbReference>
<evidence type="ECO:0000256" key="3">
    <source>
        <dbReference type="ARBA" id="ARBA00022679"/>
    </source>
</evidence>
<evidence type="ECO:0000259" key="8">
    <source>
        <dbReference type="PROSITE" id="PS50075"/>
    </source>
</evidence>
<dbReference type="InterPro" id="IPR049551">
    <property type="entry name" value="PKS_DH_C"/>
</dbReference>
<dbReference type="Pfam" id="PF00501">
    <property type="entry name" value="AMP-binding"/>
    <property type="match status" value="1"/>
</dbReference>
<dbReference type="EMBL" id="JBHSNZ010000030">
    <property type="protein sequence ID" value="MFC5812013.1"/>
    <property type="molecule type" value="Genomic_DNA"/>
</dbReference>
<feature type="compositionally biased region" description="Low complexity" evidence="7">
    <location>
        <begin position="2212"/>
        <end position="2257"/>
    </location>
</feature>
<dbReference type="Pfam" id="PF00698">
    <property type="entry name" value="Acyl_transf_1"/>
    <property type="match status" value="1"/>
</dbReference>
<dbReference type="InterPro" id="IPR045851">
    <property type="entry name" value="AMP-bd_C_sf"/>
</dbReference>
<dbReference type="RefSeq" id="WP_380969064.1">
    <property type="nucleotide sequence ID" value="NZ_JBHSNZ010000030.1"/>
</dbReference>
<dbReference type="InterPro" id="IPR016036">
    <property type="entry name" value="Malonyl_transacylase_ACP-bd"/>
</dbReference>
<evidence type="ECO:0000259" key="9">
    <source>
        <dbReference type="PROSITE" id="PS52004"/>
    </source>
</evidence>
<evidence type="ECO:0000256" key="5">
    <source>
        <dbReference type="ARBA" id="ARBA00023315"/>
    </source>
</evidence>
<dbReference type="Gene3D" id="3.10.129.110">
    <property type="entry name" value="Polyketide synthase dehydratase"/>
    <property type="match status" value="1"/>
</dbReference>
<dbReference type="InterPro" id="IPR014031">
    <property type="entry name" value="Ketoacyl_synth_C"/>
</dbReference>
<keyword evidence="5" id="KW-0012">Acyltransferase</keyword>
<dbReference type="InterPro" id="IPR014030">
    <property type="entry name" value="Ketoacyl_synth_N"/>
</dbReference>
<keyword evidence="12" id="KW-1185">Reference proteome</keyword>